<dbReference type="Pfam" id="PF13704">
    <property type="entry name" value="Glyco_tranf_2_4"/>
    <property type="match status" value="1"/>
</dbReference>
<protein>
    <submittedName>
        <fullName evidence="1">Glycosyl transferase family 2</fullName>
    </submittedName>
</protein>
<reference evidence="2" key="1">
    <citation type="submission" date="2015-12" db="EMBL/GenBank/DDBJ databases">
        <authorList>
            <person name="Zhang G."/>
            <person name="Stingl U."/>
        </authorList>
    </citation>
    <scope>NUCLEOTIDE SEQUENCE [LARGE SCALE GENOMIC DNA]</scope>
    <source>
        <strain evidence="2">ZGT108</strain>
    </source>
</reference>
<dbReference type="GO" id="GO:0016740">
    <property type="term" value="F:transferase activity"/>
    <property type="evidence" value="ECO:0007669"/>
    <property type="project" value="UniProtKB-KW"/>
</dbReference>
<evidence type="ECO:0000313" key="1">
    <source>
        <dbReference type="EMBL" id="KUJ82013.1"/>
    </source>
</evidence>
<accession>A0A0X3U1R2</accession>
<dbReference type="STRING" id="1685378.AVO44_01685"/>
<dbReference type="OrthoDB" id="7203640at2"/>
<proteinExistence type="predicted"/>
<dbReference type="RefSeq" id="WP_068331662.1">
    <property type="nucleotide sequence ID" value="NZ_LQBP01000001.1"/>
</dbReference>
<name>A0A0X3U1R2_9RHOB</name>
<dbReference type="AlphaFoldDB" id="A0A0X3U1R2"/>
<keyword evidence="2" id="KW-1185">Reference proteome</keyword>
<dbReference type="EMBL" id="LQBP01000001">
    <property type="protein sequence ID" value="KUJ82013.1"/>
    <property type="molecule type" value="Genomic_DNA"/>
</dbReference>
<sequence length="312" mass="35198">MTGNPTWGIVSTVRGPTPDILRFVAYHLDLGVDRMYIFLDEPNSAAFGALDGHKKIDVHTCDHRFWASRKRDRPQAHQTRQTANASFTYRNTDLDWLTHIDMDEFLWPDRPISQCLAEVSDDLPGVRVRPIEALASGEDEYKAFIPQGLHREKLVQTIYPSFGAFVRGGFLSHLQGKIFARTGLPKISFRIHNLLQNGEPLPCKAELPGVDICHRHAPDWDCWLAHLPFRLECGSYRPGMSPNVPRADGGMNMNELLTRIDAENGVDGLRSFFDEISGADPEVHARLEKFGMLRHRPLNLNAKLAKHFPGSA</sequence>
<dbReference type="Proteomes" id="UP000053690">
    <property type="component" value="Unassembled WGS sequence"/>
</dbReference>
<keyword evidence="1" id="KW-0808">Transferase</keyword>
<organism evidence="1 2">
    <name type="scientific">Ruegeria profundi</name>
    <dbReference type="NCBI Taxonomy" id="1685378"/>
    <lineage>
        <taxon>Bacteria</taxon>
        <taxon>Pseudomonadati</taxon>
        <taxon>Pseudomonadota</taxon>
        <taxon>Alphaproteobacteria</taxon>
        <taxon>Rhodobacterales</taxon>
        <taxon>Roseobacteraceae</taxon>
        <taxon>Ruegeria</taxon>
    </lineage>
</organism>
<evidence type="ECO:0000313" key="2">
    <source>
        <dbReference type="Proteomes" id="UP000053690"/>
    </source>
</evidence>
<comment type="caution">
    <text evidence="1">The sequence shown here is derived from an EMBL/GenBank/DDBJ whole genome shotgun (WGS) entry which is preliminary data.</text>
</comment>
<gene>
    <name evidence="1" type="ORF">AVO44_01685</name>
</gene>